<dbReference type="EMBL" id="CP000542">
    <property type="protein sequence ID" value="ABM55989.1"/>
    <property type="molecule type" value="Genomic_DNA"/>
</dbReference>
<proteinExistence type="predicted"/>
<keyword evidence="5" id="KW-1185">Reference proteome</keyword>
<dbReference type="GeneID" id="76458944"/>
<evidence type="ECO:0000259" key="3">
    <source>
        <dbReference type="Pfam" id="PF01569"/>
    </source>
</evidence>
<accession>A1WED2</accession>
<dbReference type="KEGG" id="vei:Veis_0197"/>
<dbReference type="InterPro" id="IPR000326">
    <property type="entry name" value="PAP2/HPO"/>
</dbReference>
<protein>
    <submittedName>
        <fullName evidence="4">PAP2 (Acid phosphatase) superfamily protein-like protein</fullName>
    </submittedName>
</protein>
<evidence type="ECO:0000256" key="1">
    <source>
        <dbReference type="SAM" id="MobiDB-lite"/>
    </source>
</evidence>
<evidence type="ECO:0000313" key="4">
    <source>
        <dbReference type="EMBL" id="ABM55989.1"/>
    </source>
</evidence>
<dbReference type="HOGENOM" id="CLU_070327_2_0_4"/>
<gene>
    <name evidence="4" type="ordered locus">Veis_0197</name>
</gene>
<dbReference type="Proteomes" id="UP000000374">
    <property type="component" value="Chromosome"/>
</dbReference>
<dbReference type="Pfam" id="PF01569">
    <property type="entry name" value="PAP2"/>
    <property type="match status" value="1"/>
</dbReference>
<feature type="transmembrane region" description="Helical" evidence="2">
    <location>
        <begin position="98"/>
        <end position="115"/>
    </location>
</feature>
<dbReference type="SUPFAM" id="SSF48317">
    <property type="entry name" value="Acid phosphatase/Vanadium-dependent haloperoxidase"/>
    <property type="match status" value="1"/>
</dbReference>
<keyword evidence="2" id="KW-0472">Membrane</keyword>
<feature type="transmembrane region" description="Helical" evidence="2">
    <location>
        <begin position="178"/>
        <end position="196"/>
    </location>
</feature>
<keyword evidence="2" id="KW-0812">Transmembrane</keyword>
<feature type="transmembrane region" description="Helical" evidence="2">
    <location>
        <begin position="153"/>
        <end position="171"/>
    </location>
</feature>
<dbReference type="RefSeq" id="WP_011808008.1">
    <property type="nucleotide sequence ID" value="NC_008786.1"/>
</dbReference>
<reference evidence="5" key="1">
    <citation type="submission" date="2006-12" db="EMBL/GenBank/DDBJ databases">
        <title>Complete sequence of chromosome 1 of Verminephrobacter eiseniae EF01-2.</title>
        <authorList>
            <person name="Copeland A."/>
            <person name="Lucas S."/>
            <person name="Lapidus A."/>
            <person name="Barry K."/>
            <person name="Detter J.C."/>
            <person name="Glavina del Rio T."/>
            <person name="Dalin E."/>
            <person name="Tice H."/>
            <person name="Pitluck S."/>
            <person name="Chertkov O."/>
            <person name="Brettin T."/>
            <person name="Bruce D."/>
            <person name="Han C."/>
            <person name="Tapia R."/>
            <person name="Gilna P."/>
            <person name="Schmutz J."/>
            <person name="Larimer F."/>
            <person name="Land M."/>
            <person name="Hauser L."/>
            <person name="Kyrpides N."/>
            <person name="Kim E."/>
            <person name="Stahl D."/>
            <person name="Richardson P."/>
        </authorList>
    </citation>
    <scope>NUCLEOTIDE SEQUENCE [LARGE SCALE GENOMIC DNA]</scope>
    <source>
        <strain evidence="5">EF01-2</strain>
    </source>
</reference>
<dbReference type="CDD" id="cd03396">
    <property type="entry name" value="PAP2_like_6"/>
    <property type="match status" value="1"/>
</dbReference>
<dbReference type="eggNOG" id="COG3907">
    <property type="taxonomic scope" value="Bacteria"/>
</dbReference>
<feature type="compositionally biased region" description="Low complexity" evidence="1">
    <location>
        <begin position="267"/>
        <end position="282"/>
    </location>
</feature>
<feature type="transmembrane region" description="Helical" evidence="2">
    <location>
        <begin position="208"/>
        <end position="229"/>
    </location>
</feature>
<name>A1WED2_VEREI</name>
<keyword evidence="2" id="KW-1133">Transmembrane helix</keyword>
<dbReference type="InterPro" id="IPR036938">
    <property type="entry name" value="PAP2/HPO_sf"/>
</dbReference>
<sequence>MPSQSLSDAPPSPLRRHAHLCWTLAALAGVLAWDAGGQDLALARVFGSAGGFALREQWFLTQVLHEGARRLGYLLLLLLTLGLWWPKGFLRRMAARDRWQMVVSCLLALALVSAAKSLSATSCPWDLAQFGGVARHVSHWALGVRDGGGGRCFPAGHAAAGFAFLGGYFALRHQLPGVARWWLAGALLAGLVLGGAQQLRGAHFMSHTLWTGWLCWSTGWLCDVAAGALRRRSAASAGATTPDGQDRHAAGSADCATPVGRSHADSATGETGATGATTGAAG</sequence>
<dbReference type="AlphaFoldDB" id="A1WED2"/>
<organism evidence="4 5">
    <name type="scientific">Verminephrobacter eiseniae (strain EF01-2)</name>
    <dbReference type="NCBI Taxonomy" id="391735"/>
    <lineage>
        <taxon>Bacteria</taxon>
        <taxon>Pseudomonadati</taxon>
        <taxon>Pseudomonadota</taxon>
        <taxon>Betaproteobacteria</taxon>
        <taxon>Burkholderiales</taxon>
        <taxon>Comamonadaceae</taxon>
        <taxon>Verminephrobacter</taxon>
    </lineage>
</organism>
<feature type="transmembrane region" description="Helical" evidence="2">
    <location>
        <begin position="67"/>
        <end position="86"/>
    </location>
</feature>
<evidence type="ECO:0000256" key="2">
    <source>
        <dbReference type="SAM" id="Phobius"/>
    </source>
</evidence>
<feature type="domain" description="Phosphatidic acid phosphatase type 2/haloperoxidase" evidence="3">
    <location>
        <begin position="99"/>
        <end position="222"/>
    </location>
</feature>
<feature type="region of interest" description="Disordered" evidence="1">
    <location>
        <begin position="237"/>
        <end position="282"/>
    </location>
</feature>
<dbReference type="STRING" id="391735.Veis_0197"/>
<evidence type="ECO:0000313" key="5">
    <source>
        <dbReference type="Proteomes" id="UP000000374"/>
    </source>
</evidence>
<dbReference type="OrthoDB" id="7348799at2"/>